<proteinExistence type="predicted"/>
<evidence type="ECO:0008006" key="4">
    <source>
        <dbReference type="Google" id="ProtNLM"/>
    </source>
</evidence>
<dbReference type="SUPFAM" id="SSF53474">
    <property type="entry name" value="alpha/beta-Hydrolases"/>
    <property type="match status" value="1"/>
</dbReference>
<dbReference type="RefSeq" id="WP_221032408.1">
    <property type="nucleotide sequence ID" value="NZ_CP139781.1"/>
</dbReference>
<gene>
    <name evidence="2" type="ORF">K1X11_002640</name>
</gene>
<dbReference type="Gene3D" id="3.40.50.1820">
    <property type="entry name" value="alpha/beta hydrolase"/>
    <property type="match status" value="1"/>
</dbReference>
<feature type="chain" id="PRO_5045624053" description="Dienelactone hydrolase domain-containing protein" evidence="1">
    <location>
        <begin position="22"/>
        <end position="579"/>
    </location>
</feature>
<keyword evidence="3" id="KW-1185">Reference proteome</keyword>
<evidence type="ECO:0000256" key="1">
    <source>
        <dbReference type="SAM" id="SignalP"/>
    </source>
</evidence>
<organism evidence="2 3">
    <name type="scientific">Actomonas aquatica</name>
    <dbReference type="NCBI Taxonomy" id="2866162"/>
    <lineage>
        <taxon>Bacteria</taxon>
        <taxon>Pseudomonadati</taxon>
        <taxon>Verrucomicrobiota</taxon>
        <taxon>Opitutia</taxon>
        <taxon>Opitutales</taxon>
        <taxon>Opitutaceae</taxon>
        <taxon>Actomonas</taxon>
    </lineage>
</organism>
<name>A0ABZ1C9A9_9BACT</name>
<evidence type="ECO:0000313" key="3">
    <source>
        <dbReference type="Proteomes" id="UP000738431"/>
    </source>
</evidence>
<dbReference type="InterPro" id="IPR029058">
    <property type="entry name" value="AB_hydrolase_fold"/>
</dbReference>
<keyword evidence="1" id="KW-0732">Signal</keyword>
<sequence length="579" mass="64703">MPPRFVAYLLVGALLSLAPRAVRLSAETPDAPLLAAAERFEPFFFSPATSVAALSPDGTKAAFDLRREDKLSILTLDLSRPSQPLAEVVVGSNQLATSWRMARLGMDQLPRAEVLRWISPDRLVVGSNIIARTFRGQNVLFAFDADGNHAVALRSGLDEDRNLRFRAMSLEPKPLLISSYMVPPMQGMRPYEVWDETDLLTGKIRKLRKEDQVAFVRSLADQRKAGEKGSEAYFTFLEVLFPDARIELQRTTSPLPRRIARIQTLNHPGSFYVCDPTNRQIWDLARVAPDNSLRRPVDLETFTVPDPVAPITGWISTPRYSLSERAPVVLFMERANGTVDAAHTYSPIVAALTEMGFAVVGIHDPKIKPQPGRQFLREFDSYLGESERWVIGSNQLRPVEPPTAYNTRHEETDANQTFAERAARALDHAAEHHQLSRRAVAVFGTAFASVASLDLAARLPGRFRGIIAYNVPPQSRKRDPAWYASLKASPDGFAGAALVIYNNGIGSREGASPQKETAVNTRYQLQRRQVQCELQPAEFLALQPDRPVETALLFAHIERFLNEHLYRYATEIGELEVRN</sequence>
<dbReference type="Proteomes" id="UP000738431">
    <property type="component" value="Chromosome"/>
</dbReference>
<protein>
    <recommendedName>
        <fullName evidence="4">Dienelactone hydrolase domain-containing protein</fullName>
    </recommendedName>
</protein>
<reference evidence="2 3" key="1">
    <citation type="submission" date="2023-12" db="EMBL/GenBank/DDBJ databases">
        <title>Description of an unclassified Opitutus bacterium of Verrucomicrobiota.</title>
        <authorList>
            <person name="Zhang D.-F."/>
        </authorList>
    </citation>
    <scope>NUCLEOTIDE SEQUENCE [LARGE SCALE GENOMIC DNA]</scope>
    <source>
        <strain evidence="2 3">WL0086</strain>
    </source>
</reference>
<feature type="signal peptide" evidence="1">
    <location>
        <begin position="1"/>
        <end position="21"/>
    </location>
</feature>
<evidence type="ECO:0000313" key="2">
    <source>
        <dbReference type="EMBL" id="WRQ88286.1"/>
    </source>
</evidence>
<dbReference type="EMBL" id="CP139781">
    <property type="protein sequence ID" value="WRQ88286.1"/>
    <property type="molecule type" value="Genomic_DNA"/>
</dbReference>
<accession>A0ABZ1C9A9</accession>